<evidence type="ECO:0000313" key="4">
    <source>
        <dbReference type="EMBL" id="MCB4798900.1"/>
    </source>
</evidence>
<dbReference type="SUPFAM" id="SSF117281">
    <property type="entry name" value="Kelch motif"/>
    <property type="match status" value="2"/>
</dbReference>
<dbReference type="Proteomes" id="UP001139199">
    <property type="component" value="Unassembled WGS sequence"/>
</dbReference>
<protein>
    <submittedName>
        <fullName evidence="4">Galactose oxidase</fullName>
    </submittedName>
</protein>
<dbReference type="Pfam" id="PF01344">
    <property type="entry name" value="Kelch_1"/>
    <property type="match status" value="1"/>
</dbReference>
<dbReference type="InterPro" id="IPR006652">
    <property type="entry name" value="Kelch_1"/>
</dbReference>
<dbReference type="PROSITE" id="PS51257">
    <property type="entry name" value="PROKAR_LIPOPROTEIN"/>
    <property type="match status" value="1"/>
</dbReference>
<evidence type="ECO:0000256" key="3">
    <source>
        <dbReference type="SAM" id="SignalP"/>
    </source>
</evidence>
<dbReference type="RefSeq" id="WP_226543331.1">
    <property type="nucleotide sequence ID" value="NZ_JAJAPW010000003.1"/>
</dbReference>
<dbReference type="PANTHER" id="PTHR45632:SF3">
    <property type="entry name" value="KELCH-LIKE PROTEIN 32"/>
    <property type="match status" value="1"/>
</dbReference>
<evidence type="ECO:0000313" key="5">
    <source>
        <dbReference type="Proteomes" id="UP001139199"/>
    </source>
</evidence>
<keyword evidence="2" id="KW-0677">Repeat</keyword>
<dbReference type="InterPro" id="IPR015915">
    <property type="entry name" value="Kelch-typ_b-propeller"/>
</dbReference>
<feature type="signal peptide" evidence="3">
    <location>
        <begin position="1"/>
        <end position="21"/>
    </location>
</feature>
<dbReference type="AlphaFoldDB" id="A0A9X1L1P1"/>
<evidence type="ECO:0000256" key="2">
    <source>
        <dbReference type="ARBA" id="ARBA00022737"/>
    </source>
</evidence>
<sequence>MKLTKKYPVLLLLALSIFVVSCNNDDDSDEYGNWVESSTFDGDSRGNAVSFTIGTKGYLVTGYDGDDYLTDLWEYDSEGDYWLEKATFPGTARSGAVGFALNGKGYIGTGYDGNDELNDFWEYDPTTDTWTQVADFPGTARYGAIGFAIGGYGYVGTGYDGSEQKDFYRYDATTDSWEQVVGFGGEKRQNGAVFVINDIAYIGTGTNDGAIEYDFYSFDGTTFTRLTDLDDDDLDEDIIFSSTAGFSLNGLGYFATGLQGALTTECWEYDPATDTWDEMPNFEGSARQDASAFSFDTKAYVLMGRSSSFYFDDVWEFRPDELEDEDD</sequence>
<gene>
    <name evidence="4" type="ORF">LG649_08585</name>
</gene>
<accession>A0A9X1L1P1</accession>
<organism evidence="4 5">
    <name type="scientific">Neotamlana laminarinivorans</name>
    <dbReference type="NCBI Taxonomy" id="2883124"/>
    <lineage>
        <taxon>Bacteria</taxon>
        <taxon>Pseudomonadati</taxon>
        <taxon>Bacteroidota</taxon>
        <taxon>Flavobacteriia</taxon>
        <taxon>Flavobacteriales</taxon>
        <taxon>Flavobacteriaceae</taxon>
        <taxon>Neotamlana</taxon>
    </lineage>
</organism>
<comment type="caution">
    <text evidence="4">The sequence shown here is derived from an EMBL/GenBank/DDBJ whole genome shotgun (WGS) entry which is preliminary data.</text>
</comment>
<dbReference type="Gene3D" id="2.120.10.80">
    <property type="entry name" value="Kelch-type beta propeller"/>
    <property type="match status" value="2"/>
</dbReference>
<dbReference type="EMBL" id="JAJAPW010000003">
    <property type="protein sequence ID" value="MCB4798900.1"/>
    <property type="molecule type" value="Genomic_DNA"/>
</dbReference>
<reference evidence="4" key="1">
    <citation type="submission" date="2021-10" db="EMBL/GenBank/DDBJ databases">
        <title>Tamlana sargassums sp. nov., and Tamlana laminarinivorans sp. nov., two new bacteria isolated from the brown alga.</title>
        <authorList>
            <person name="Li J."/>
        </authorList>
    </citation>
    <scope>NUCLEOTIDE SEQUENCE</scope>
    <source>
        <strain evidence="4">PT2-4</strain>
    </source>
</reference>
<keyword evidence="3" id="KW-0732">Signal</keyword>
<evidence type="ECO:0000256" key="1">
    <source>
        <dbReference type="ARBA" id="ARBA00022441"/>
    </source>
</evidence>
<keyword evidence="5" id="KW-1185">Reference proteome</keyword>
<keyword evidence="1" id="KW-0880">Kelch repeat</keyword>
<proteinExistence type="predicted"/>
<feature type="chain" id="PRO_5040879757" evidence="3">
    <location>
        <begin position="22"/>
        <end position="327"/>
    </location>
</feature>
<name>A0A9X1L1P1_9FLAO</name>
<dbReference type="PANTHER" id="PTHR45632">
    <property type="entry name" value="LD33804P"/>
    <property type="match status" value="1"/>
</dbReference>